<evidence type="ECO:0000313" key="3">
    <source>
        <dbReference type="Proteomes" id="UP000051236"/>
    </source>
</evidence>
<feature type="transmembrane region" description="Helical" evidence="1">
    <location>
        <begin position="92"/>
        <end position="111"/>
    </location>
</feature>
<reference evidence="2 3" key="1">
    <citation type="journal article" date="2015" name="Genome Announc.">
        <title>Expanding the biotechnology potential of lactobacilli through comparative genomics of 213 strains and associated genera.</title>
        <authorList>
            <person name="Sun Z."/>
            <person name="Harris H.M."/>
            <person name="McCann A."/>
            <person name="Guo C."/>
            <person name="Argimon S."/>
            <person name="Zhang W."/>
            <person name="Yang X."/>
            <person name="Jeffery I.B."/>
            <person name="Cooney J.C."/>
            <person name="Kagawa T.F."/>
            <person name="Liu W."/>
            <person name="Song Y."/>
            <person name="Salvetti E."/>
            <person name="Wrobel A."/>
            <person name="Rasinkangas P."/>
            <person name="Parkhill J."/>
            <person name="Rea M.C."/>
            <person name="O'Sullivan O."/>
            <person name="Ritari J."/>
            <person name="Douillard F.P."/>
            <person name="Paul Ross R."/>
            <person name="Yang R."/>
            <person name="Briner A.E."/>
            <person name="Felis G.E."/>
            <person name="de Vos W.M."/>
            <person name="Barrangou R."/>
            <person name="Klaenhammer T.R."/>
            <person name="Caufield P.W."/>
            <person name="Cui Y."/>
            <person name="Zhang H."/>
            <person name="O'Toole P.W."/>
        </authorList>
    </citation>
    <scope>NUCLEOTIDE SEQUENCE [LARGE SCALE GENOMIC DNA]</scope>
    <source>
        <strain evidence="2 3">DSM 18527</strain>
    </source>
</reference>
<feature type="transmembrane region" description="Helical" evidence="1">
    <location>
        <begin position="7"/>
        <end position="33"/>
    </location>
</feature>
<keyword evidence="3" id="KW-1185">Reference proteome</keyword>
<dbReference type="Proteomes" id="UP000051236">
    <property type="component" value="Unassembled WGS sequence"/>
</dbReference>
<feature type="transmembrane region" description="Helical" evidence="1">
    <location>
        <begin position="123"/>
        <end position="141"/>
    </location>
</feature>
<name>A0A0R1XX96_9LACO</name>
<dbReference type="RefSeq" id="WP_057002877.1">
    <property type="nucleotide sequence ID" value="NZ_AZGA01000078.1"/>
</dbReference>
<comment type="caution">
    <text evidence="2">The sequence shown here is derived from an EMBL/GenBank/DDBJ whole genome shotgun (WGS) entry which is preliminary data.</text>
</comment>
<dbReference type="eggNOG" id="ENOG50300GJ">
    <property type="taxonomic scope" value="Bacteria"/>
</dbReference>
<evidence type="ECO:0000256" key="1">
    <source>
        <dbReference type="SAM" id="Phobius"/>
    </source>
</evidence>
<proteinExistence type="predicted"/>
<dbReference type="AlphaFoldDB" id="A0A0R1XX96"/>
<gene>
    <name evidence="2" type="ORF">FC83_GL000764</name>
</gene>
<feature type="transmembrane region" description="Helical" evidence="1">
    <location>
        <begin position="39"/>
        <end position="60"/>
    </location>
</feature>
<dbReference type="EMBL" id="AZGA01000078">
    <property type="protein sequence ID" value="KRM31468.1"/>
    <property type="molecule type" value="Genomic_DNA"/>
</dbReference>
<dbReference type="STRING" id="1423734.FC83_GL000764"/>
<sequence>MSNKKAILVYTFLLVIPYVLSLALIGISFNALVLHSASLWRTMVGSVVGACIMLAVKITVERPLEIILNFVHNKFLRFLVNSFWITESKRKVGANLIVDFILSGIATWGIRQIFSPDRIMGDILGIVLAMMFASALIGAYLEYDLLSVDGAE</sequence>
<keyword evidence="1" id="KW-0812">Transmembrane</keyword>
<dbReference type="PATRIC" id="fig|1423734.3.peg.771"/>
<accession>A0A0R1XX96</accession>
<organism evidence="2 3">
    <name type="scientific">Agrilactobacillus composti DSM 18527 = JCM 14202</name>
    <dbReference type="NCBI Taxonomy" id="1423734"/>
    <lineage>
        <taxon>Bacteria</taxon>
        <taxon>Bacillati</taxon>
        <taxon>Bacillota</taxon>
        <taxon>Bacilli</taxon>
        <taxon>Lactobacillales</taxon>
        <taxon>Lactobacillaceae</taxon>
        <taxon>Agrilactobacillus</taxon>
    </lineage>
</organism>
<keyword evidence="1" id="KW-1133">Transmembrane helix</keyword>
<keyword evidence="1" id="KW-0472">Membrane</keyword>
<protein>
    <submittedName>
        <fullName evidence="2">Uncharacterized protein</fullName>
    </submittedName>
</protein>
<evidence type="ECO:0000313" key="2">
    <source>
        <dbReference type="EMBL" id="KRM31468.1"/>
    </source>
</evidence>